<reference evidence="2 3" key="1">
    <citation type="submission" date="2024-04" db="EMBL/GenBank/DDBJ databases">
        <title>Symmetric and asymmetric DNA N6-adenine methylation regulates different biological responses in Mucorales.</title>
        <authorList>
            <consortium name="Lawrence Berkeley National Laboratory"/>
            <person name="Lax C."/>
            <person name="Mondo S.J."/>
            <person name="Osorio-Concepcion M."/>
            <person name="Muszewska A."/>
            <person name="Corrochano-Luque M."/>
            <person name="Gutierrez G."/>
            <person name="Riley R."/>
            <person name="Lipzen A."/>
            <person name="Guo J."/>
            <person name="Hundley H."/>
            <person name="Amirebrahimi M."/>
            <person name="Ng V."/>
            <person name="Lorenzo-Gutierrez D."/>
            <person name="Binder U."/>
            <person name="Yang J."/>
            <person name="Song Y."/>
            <person name="Canovas D."/>
            <person name="Navarro E."/>
            <person name="Freitag M."/>
            <person name="Gabaldon T."/>
            <person name="Grigoriev I.V."/>
            <person name="Corrochano L.M."/>
            <person name="Nicolas F.E."/>
            <person name="Garre V."/>
        </authorList>
    </citation>
    <scope>NUCLEOTIDE SEQUENCE [LARGE SCALE GENOMIC DNA]</scope>
    <source>
        <strain evidence="2 3">L51</strain>
    </source>
</reference>
<sequence length="254" mass="28665">MFQSRIRIDGVVLSSLLSECVNGTSDQEGFLLGSKVITTKQVIDDHSDVCIEQLESFIVIHGYHFLSPYLPRPYDASGNVLPNELMNQINCLRNEEDILGYFRYRSGTAVTPSVREDLLASSLSRSIKDFACFAILTESKKPLVYGNSFGFWEIDPSQQPYSKPQRLPVDIVNRSNPNQLEYQTFLSSASHIVHGTPSMQDAIRNSLGSNGLLNQYNLLYNSALNDMKNAAHELEAKEVELASLRYELNMYREQ</sequence>
<gene>
    <name evidence="2" type="ORF">J3Q64DRAFT_1716801</name>
</gene>
<evidence type="ECO:0000313" key="2">
    <source>
        <dbReference type="EMBL" id="KAL0098131.1"/>
    </source>
</evidence>
<dbReference type="Pfam" id="PF21125">
    <property type="entry name" value="MPN_2A_DUB_like"/>
    <property type="match status" value="1"/>
</dbReference>
<dbReference type="Proteomes" id="UP001448207">
    <property type="component" value="Unassembled WGS sequence"/>
</dbReference>
<feature type="coiled-coil region" evidence="1">
    <location>
        <begin position="220"/>
        <end position="254"/>
    </location>
</feature>
<dbReference type="InterPro" id="IPR023238">
    <property type="entry name" value="FAM175"/>
</dbReference>
<name>A0ABR3BIS2_PHYBL</name>
<comment type="caution">
    <text evidence="2">The sequence shown here is derived from an EMBL/GenBank/DDBJ whole genome shotgun (WGS) entry which is preliminary data.</text>
</comment>
<proteinExistence type="predicted"/>
<keyword evidence="1" id="KW-0175">Coiled coil</keyword>
<keyword evidence="3" id="KW-1185">Reference proteome</keyword>
<dbReference type="PANTHER" id="PTHR31728:SF5">
    <property type="entry name" value="OS07G0540200 PROTEIN"/>
    <property type="match status" value="1"/>
</dbReference>
<organism evidence="2 3">
    <name type="scientific">Phycomyces blakesleeanus</name>
    <dbReference type="NCBI Taxonomy" id="4837"/>
    <lineage>
        <taxon>Eukaryota</taxon>
        <taxon>Fungi</taxon>
        <taxon>Fungi incertae sedis</taxon>
        <taxon>Mucoromycota</taxon>
        <taxon>Mucoromycotina</taxon>
        <taxon>Mucoromycetes</taxon>
        <taxon>Mucorales</taxon>
        <taxon>Phycomycetaceae</taxon>
        <taxon>Phycomyces</taxon>
    </lineage>
</organism>
<dbReference type="EMBL" id="JBCLYO010000001">
    <property type="protein sequence ID" value="KAL0098131.1"/>
    <property type="molecule type" value="Genomic_DNA"/>
</dbReference>
<dbReference type="PANTHER" id="PTHR31728">
    <property type="entry name" value="ABRAXAS FAMILY MEMBER"/>
    <property type="match status" value="1"/>
</dbReference>
<evidence type="ECO:0000256" key="1">
    <source>
        <dbReference type="SAM" id="Coils"/>
    </source>
</evidence>
<dbReference type="PRINTS" id="PR02051">
    <property type="entry name" value="PROTEINF175"/>
</dbReference>
<evidence type="ECO:0000313" key="3">
    <source>
        <dbReference type="Proteomes" id="UP001448207"/>
    </source>
</evidence>
<protein>
    <submittedName>
        <fullName evidence="2">Uncharacterized protein</fullName>
    </submittedName>
</protein>
<accession>A0ABR3BIS2</accession>